<dbReference type="RefSeq" id="WP_379599441.1">
    <property type="nucleotide sequence ID" value="NZ_JBHUDE010000165.1"/>
</dbReference>
<dbReference type="PROSITE" id="PS00211">
    <property type="entry name" value="ABC_TRANSPORTER_1"/>
    <property type="match status" value="1"/>
</dbReference>
<evidence type="ECO:0000313" key="4">
    <source>
        <dbReference type="EMBL" id="MFD1609937.1"/>
    </source>
</evidence>
<reference evidence="5" key="1">
    <citation type="journal article" date="2019" name="Int. J. Syst. Evol. Microbiol.">
        <title>The Global Catalogue of Microorganisms (GCM) 10K type strain sequencing project: providing services to taxonomists for standard genome sequencing and annotation.</title>
        <authorList>
            <consortium name="The Broad Institute Genomics Platform"/>
            <consortium name="The Broad Institute Genome Sequencing Center for Infectious Disease"/>
            <person name="Wu L."/>
            <person name="Ma J."/>
        </authorList>
    </citation>
    <scope>NUCLEOTIDE SEQUENCE [LARGE SCALE GENOMIC DNA]</scope>
    <source>
        <strain evidence="5">CGMCC 1.12376</strain>
    </source>
</reference>
<dbReference type="InterPro" id="IPR017871">
    <property type="entry name" value="ABC_transporter-like_CS"/>
</dbReference>
<sequence>MLKLESITVRYKDKTVLENLSLTATAGEIIGLVAPNGTGKTTLFNVIANFLKPNKGNVTFREKLQYKTEKQEIAIHNQLATLPDQADLFEELSGVEHMKLYADMWNSDKKVEDIYKYLQMEGYVKKKVKTYSLGMRQRLCFAMLACADTPVMLMDEVMNGLDVANVALISRRLAEMKEEGKLLFIASHLLSNLDLYADRVLYLKDGDFIHEQNAQNKDEKYIKLDISPEEYEKLSLVYSLPEDHLYIADHLLCIPTVNMSKEEQLHWMLNVANDENKEVTIGPLGTLEFYEHYYHGDAKAKILGGE</sequence>
<evidence type="ECO:0000256" key="1">
    <source>
        <dbReference type="ARBA" id="ARBA00022741"/>
    </source>
</evidence>
<dbReference type="PROSITE" id="PS50893">
    <property type="entry name" value="ABC_TRANSPORTER_2"/>
    <property type="match status" value="1"/>
</dbReference>
<dbReference type="GO" id="GO:0005524">
    <property type="term" value="F:ATP binding"/>
    <property type="evidence" value="ECO:0007669"/>
    <property type="project" value="UniProtKB-KW"/>
</dbReference>
<keyword evidence="1" id="KW-0547">Nucleotide-binding</keyword>
<dbReference type="InterPro" id="IPR003593">
    <property type="entry name" value="AAA+_ATPase"/>
</dbReference>
<dbReference type="InterPro" id="IPR027417">
    <property type="entry name" value="P-loop_NTPase"/>
</dbReference>
<dbReference type="Proteomes" id="UP001597221">
    <property type="component" value="Unassembled WGS sequence"/>
</dbReference>
<dbReference type="SUPFAM" id="SSF52540">
    <property type="entry name" value="P-loop containing nucleoside triphosphate hydrolases"/>
    <property type="match status" value="1"/>
</dbReference>
<gene>
    <name evidence="4" type="ORF">ACFSBH_20150</name>
</gene>
<keyword evidence="2 4" id="KW-0067">ATP-binding</keyword>
<evidence type="ECO:0000259" key="3">
    <source>
        <dbReference type="PROSITE" id="PS50893"/>
    </source>
</evidence>
<proteinExistence type="predicted"/>
<dbReference type="EMBL" id="JBHUDE010000165">
    <property type="protein sequence ID" value="MFD1609937.1"/>
    <property type="molecule type" value="Genomic_DNA"/>
</dbReference>
<dbReference type="Gene3D" id="3.40.50.300">
    <property type="entry name" value="P-loop containing nucleotide triphosphate hydrolases"/>
    <property type="match status" value="1"/>
</dbReference>
<name>A0ABW4HXN5_9BACI</name>
<feature type="domain" description="ABC transporter" evidence="3">
    <location>
        <begin position="2"/>
        <end position="230"/>
    </location>
</feature>
<organism evidence="4 5">
    <name type="scientific">Oceanobacillus luteolus</name>
    <dbReference type="NCBI Taxonomy" id="1274358"/>
    <lineage>
        <taxon>Bacteria</taxon>
        <taxon>Bacillati</taxon>
        <taxon>Bacillota</taxon>
        <taxon>Bacilli</taxon>
        <taxon>Bacillales</taxon>
        <taxon>Bacillaceae</taxon>
        <taxon>Oceanobacillus</taxon>
    </lineage>
</organism>
<dbReference type="InterPro" id="IPR003439">
    <property type="entry name" value="ABC_transporter-like_ATP-bd"/>
</dbReference>
<accession>A0ABW4HXN5</accession>
<evidence type="ECO:0000313" key="5">
    <source>
        <dbReference type="Proteomes" id="UP001597221"/>
    </source>
</evidence>
<keyword evidence="5" id="KW-1185">Reference proteome</keyword>
<comment type="caution">
    <text evidence="4">The sequence shown here is derived from an EMBL/GenBank/DDBJ whole genome shotgun (WGS) entry which is preliminary data.</text>
</comment>
<dbReference type="Pfam" id="PF00005">
    <property type="entry name" value="ABC_tran"/>
    <property type="match status" value="1"/>
</dbReference>
<dbReference type="PANTHER" id="PTHR43158:SF7">
    <property type="entry name" value="ABC TRANSPORTER, ATP-BINDING PROTEIN"/>
    <property type="match status" value="1"/>
</dbReference>
<evidence type="ECO:0000256" key="2">
    <source>
        <dbReference type="ARBA" id="ARBA00022840"/>
    </source>
</evidence>
<dbReference type="PANTHER" id="PTHR43158">
    <property type="entry name" value="SKFA PEPTIDE EXPORT ATP-BINDING PROTEIN SKFE"/>
    <property type="match status" value="1"/>
</dbReference>
<dbReference type="SMART" id="SM00382">
    <property type="entry name" value="AAA"/>
    <property type="match status" value="1"/>
</dbReference>
<dbReference type="CDD" id="cd03230">
    <property type="entry name" value="ABC_DR_subfamily_A"/>
    <property type="match status" value="1"/>
</dbReference>
<protein>
    <submittedName>
        <fullName evidence="4">ATP-binding cassette domain-containing protein</fullName>
    </submittedName>
</protein>